<evidence type="ECO:0000256" key="3">
    <source>
        <dbReference type="ARBA" id="ARBA00022679"/>
    </source>
</evidence>
<protein>
    <submittedName>
        <fullName evidence="10">Phosphoethanolamine transferase ybiP</fullName>
        <ecNumber evidence="10">2.7.-.-</ecNumber>
    </submittedName>
</protein>
<evidence type="ECO:0000256" key="8">
    <source>
        <dbReference type="SAM" id="Phobius"/>
    </source>
</evidence>
<dbReference type="Gene3D" id="3.40.720.10">
    <property type="entry name" value="Alkaline Phosphatase, subunit A"/>
    <property type="match status" value="1"/>
</dbReference>
<reference evidence="10 11" key="1">
    <citation type="submission" date="2018-06" db="EMBL/GenBank/DDBJ databases">
        <authorList>
            <consortium name="Pathogen Informatics"/>
            <person name="Doyle S."/>
        </authorList>
    </citation>
    <scope>NUCLEOTIDE SEQUENCE [LARGE SCALE GENOMIC DNA]</scope>
    <source>
        <strain evidence="10 11">NCTC11546</strain>
    </source>
</reference>
<dbReference type="InterPro" id="IPR040423">
    <property type="entry name" value="PEA_transferase"/>
</dbReference>
<evidence type="ECO:0000259" key="9">
    <source>
        <dbReference type="Pfam" id="PF00884"/>
    </source>
</evidence>
<dbReference type="GO" id="GO:0016776">
    <property type="term" value="F:phosphotransferase activity, phosphate group as acceptor"/>
    <property type="evidence" value="ECO:0007669"/>
    <property type="project" value="TreeGrafter"/>
</dbReference>
<gene>
    <name evidence="10" type="primary">ybiP</name>
    <name evidence="10" type="ORF">NCTC11546_01554</name>
</gene>
<evidence type="ECO:0000256" key="1">
    <source>
        <dbReference type="ARBA" id="ARBA00004651"/>
    </source>
</evidence>
<dbReference type="PANTHER" id="PTHR30443">
    <property type="entry name" value="INNER MEMBRANE PROTEIN"/>
    <property type="match status" value="1"/>
</dbReference>
<dbReference type="SUPFAM" id="SSF53649">
    <property type="entry name" value="Alkaline phosphatase-like"/>
    <property type="match status" value="1"/>
</dbReference>
<dbReference type="AlphaFoldDB" id="A0A2X2RVE5"/>
<evidence type="ECO:0000256" key="7">
    <source>
        <dbReference type="ARBA" id="ARBA00038481"/>
    </source>
</evidence>
<accession>A0A2X2RVE5</accession>
<proteinExistence type="inferred from homology"/>
<comment type="similarity">
    <text evidence="7">Belongs to the phosphoethanolamine transferase family.</text>
</comment>
<feature type="transmembrane region" description="Helical" evidence="8">
    <location>
        <begin position="139"/>
        <end position="155"/>
    </location>
</feature>
<dbReference type="InterPro" id="IPR058130">
    <property type="entry name" value="PEA_transf_C"/>
</dbReference>
<keyword evidence="5 8" id="KW-1133">Transmembrane helix</keyword>
<dbReference type="GO" id="GO:0009244">
    <property type="term" value="P:lipopolysaccharide core region biosynthetic process"/>
    <property type="evidence" value="ECO:0007669"/>
    <property type="project" value="TreeGrafter"/>
</dbReference>
<evidence type="ECO:0000256" key="5">
    <source>
        <dbReference type="ARBA" id="ARBA00022989"/>
    </source>
</evidence>
<dbReference type="Proteomes" id="UP000249891">
    <property type="component" value="Unassembled WGS sequence"/>
</dbReference>
<keyword evidence="4 8" id="KW-0812">Transmembrane</keyword>
<evidence type="ECO:0000256" key="6">
    <source>
        <dbReference type="ARBA" id="ARBA00023136"/>
    </source>
</evidence>
<dbReference type="CDD" id="cd16017">
    <property type="entry name" value="LptA"/>
    <property type="match status" value="1"/>
</dbReference>
<feature type="transmembrane region" description="Helical" evidence="8">
    <location>
        <begin position="34"/>
        <end position="50"/>
    </location>
</feature>
<name>A0A2X2RVE5_CAPOC</name>
<dbReference type="GO" id="GO:0005886">
    <property type="term" value="C:plasma membrane"/>
    <property type="evidence" value="ECO:0007669"/>
    <property type="project" value="UniProtKB-SubCell"/>
</dbReference>
<evidence type="ECO:0000313" key="11">
    <source>
        <dbReference type="Proteomes" id="UP000249891"/>
    </source>
</evidence>
<comment type="subcellular location">
    <subcellularLocation>
        <location evidence="1">Cell membrane</location>
        <topology evidence="1">Multi-pass membrane protein</topology>
    </subcellularLocation>
</comment>
<dbReference type="PANTHER" id="PTHR30443:SF4">
    <property type="entry name" value="PHOSPHOETHANOLAMINE TRANSFERASE OPGE-RELATED"/>
    <property type="match status" value="1"/>
</dbReference>
<dbReference type="Pfam" id="PF00884">
    <property type="entry name" value="Sulfatase"/>
    <property type="match status" value="1"/>
</dbReference>
<evidence type="ECO:0000256" key="2">
    <source>
        <dbReference type="ARBA" id="ARBA00022475"/>
    </source>
</evidence>
<dbReference type="EMBL" id="UARG01000017">
    <property type="protein sequence ID" value="SQA78325.1"/>
    <property type="molecule type" value="Genomic_DNA"/>
</dbReference>
<dbReference type="InterPro" id="IPR000917">
    <property type="entry name" value="Sulfatase_N"/>
</dbReference>
<feature type="transmembrane region" description="Helical" evidence="8">
    <location>
        <begin position="7"/>
        <end position="28"/>
    </location>
</feature>
<keyword evidence="2" id="KW-1003">Cell membrane</keyword>
<feature type="domain" description="Sulfatase N-terminal" evidence="9">
    <location>
        <begin position="218"/>
        <end position="482"/>
    </location>
</feature>
<dbReference type="InterPro" id="IPR017850">
    <property type="entry name" value="Alkaline_phosphatase_core_sf"/>
</dbReference>
<evidence type="ECO:0000313" key="10">
    <source>
        <dbReference type="EMBL" id="SQA78325.1"/>
    </source>
</evidence>
<keyword evidence="6 8" id="KW-0472">Membrane</keyword>
<dbReference type="EC" id="2.7.-.-" evidence="10"/>
<organism evidence="10 11">
    <name type="scientific">Capnocytophaga ochracea</name>
    <dbReference type="NCBI Taxonomy" id="1018"/>
    <lineage>
        <taxon>Bacteria</taxon>
        <taxon>Pseudomonadati</taxon>
        <taxon>Bacteroidota</taxon>
        <taxon>Flavobacteriia</taxon>
        <taxon>Flavobacteriales</taxon>
        <taxon>Flavobacteriaceae</taxon>
        <taxon>Capnocytophaga</taxon>
    </lineage>
</organism>
<keyword evidence="3 10" id="KW-0808">Transferase</keyword>
<evidence type="ECO:0000256" key="4">
    <source>
        <dbReference type="ARBA" id="ARBA00022692"/>
    </source>
</evidence>
<feature type="transmembrane region" description="Helical" evidence="8">
    <location>
        <begin position="57"/>
        <end position="81"/>
    </location>
</feature>
<feature type="transmembrane region" description="Helical" evidence="8">
    <location>
        <begin position="107"/>
        <end position="127"/>
    </location>
</feature>
<sequence length="525" mass="61165">MKMIKRLLAFLKLHLFEILLLVFCIVMPYTLGRYVSLRGVLASFLFFLVLKRIHYWVFSIVFLLIVITCMLFAPIIMWFGAPPATLVGAFFETNYQESKEFLKTLPFYTYLISLLILLYGILILYLGRKKKGFYYTKKQLLITLLFCVLGGYFALGKSHVKTNTESRWELSASRVSFIGFYDFMYQSVTEYQQLRKSLSKEIKEKASWEITSVAPTYKNYVLVIGESVRRDYMSLYGFPLENSTFLKNVKGTVIEGYTAAGANTTTALLRMFLQIKNNDFVYANNIVSLAKEAGFEVYWLSNQGTVGENDTPIAKIAALSNHYDFTKTGDYSSINYFDTVLLPTFEKRLNEKSSKNRLFIIHIMGSHEYFEDRLSNAIHYNYYNRIISAYLQTIEQTDDFLKQIYEKLQQQGEPFSMIYFSDHGLATKERKSKNAWLVHGYSKEAFETPFIQINSDDTEHKMLKVQKSGFHFLSGYAHWLGIREKSLNPDYDFLSDKNDIIEEFNQYVPFDTLEEDPILIDKKHR</sequence>